<name>K0TN58_THAOC</name>
<proteinExistence type="predicted"/>
<feature type="region of interest" description="Disordered" evidence="1">
    <location>
        <begin position="167"/>
        <end position="224"/>
    </location>
</feature>
<protein>
    <submittedName>
        <fullName evidence="2">Uncharacterized protein</fullName>
    </submittedName>
</protein>
<dbReference type="EMBL" id="AGNL01004698">
    <property type="protein sequence ID" value="EJK73197.1"/>
    <property type="molecule type" value="Genomic_DNA"/>
</dbReference>
<dbReference type="AlphaFoldDB" id="K0TN58"/>
<evidence type="ECO:0000313" key="2">
    <source>
        <dbReference type="EMBL" id="EJK73197.1"/>
    </source>
</evidence>
<comment type="caution">
    <text evidence="2">The sequence shown here is derived from an EMBL/GenBank/DDBJ whole genome shotgun (WGS) entry which is preliminary data.</text>
</comment>
<feature type="compositionally biased region" description="Polar residues" evidence="1">
    <location>
        <begin position="167"/>
        <end position="176"/>
    </location>
</feature>
<feature type="region of interest" description="Disordered" evidence="1">
    <location>
        <begin position="442"/>
        <end position="481"/>
    </location>
</feature>
<accession>K0TN58</accession>
<feature type="compositionally biased region" description="Basic and acidic residues" evidence="1">
    <location>
        <begin position="96"/>
        <end position="112"/>
    </location>
</feature>
<feature type="compositionally biased region" description="Polar residues" evidence="1">
    <location>
        <begin position="446"/>
        <end position="456"/>
    </location>
</feature>
<dbReference type="Proteomes" id="UP000266841">
    <property type="component" value="Unassembled WGS sequence"/>
</dbReference>
<gene>
    <name evidence="2" type="ORF">THAOC_05184</name>
</gene>
<evidence type="ECO:0000313" key="3">
    <source>
        <dbReference type="Proteomes" id="UP000266841"/>
    </source>
</evidence>
<reference evidence="2 3" key="1">
    <citation type="journal article" date="2012" name="Genome Biol.">
        <title>Genome and low-iron response of an oceanic diatom adapted to chronic iron limitation.</title>
        <authorList>
            <person name="Lommer M."/>
            <person name="Specht M."/>
            <person name="Roy A.S."/>
            <person name="Kraemer L."/>
            <person name="Andreson R."/>
            <person name="Gutowska M.A."/>
            <person name="Wolf J."/>
            <person name="Bergner S.V."/>
            <person name="Schilhabel M.B."/>
            <person name="Klostermeier U.C."/>
            <person name="Beiko R.G."/>
            <person name="Rosenstiel P."/>
            <person name="Hippler M."/>
            <person name="Laroche J."/>
        </authorList>
    </citation>
    <scope>NUCLEOTIDE SEQUENCE [LARGE SCALE GENOMIC DNA]</scope>
    <source>
        <strain evidence="2 3">CCMP1005</strain>
    </source>
</reference>
<evidence type="ECO:0000256" key="1">
    <source>
        <dbReference type="SAM" id="MobiDB-lite"/>
    </source>
</evidence>
<keyword evidence="3" id="KW-1185">Reference proteome</keyword>
<sequence>MHSRPPPDVKRVESVDAAGCGSAPAGKASKALVDLRLGWLYNCGGTASAVRKRTGTDVIQCLNKRAAQILIASKSSTPGAQRRAQESDGPRITNSTKEEMKSHTRAAHDREGAARRRLGKAFLRVHNPQKKVGQPLTQVALEGGAAEKNSHSINSIRWACPTGTEVETSYDGSLNGLNEKPDPPNSGTRRDSDEEPQVTVPIDRPKENRSSSSPPRLDRRKHEPERGLYKGLMCVASGIDLVLTKCADTVVDSMKCAYIETTCENWSDGLGASPVIYTQNDNEERCVDIVARVLNRARGGAPKYHKNTDATLYNTAAGEHIISKGSEMIGPAEHYSRSAAEAIFTASVSSCQLTQFLHSFFRVSSSGSAVHSSFLAESIKTTKHLTWHFRQIAPQTSPRPATVATCGRLRLPGRARRPANGEKHNHIDDRVSPYLSQAYLARQTETEGSTAETHANQTRRDGNGPTKMAMGGRQTTQPSNIQQTLLQTETELGVP</sequence>
<feature type="region of interest" description="Disordered" evidence="1">
    <location>
        <begin position="73"/>
        <end position="112"/>
    </location>
</feature>
<organism evidence="2 3">
    <name type="scientific">Thalassiosira oceanica</name>
    <name type="common">Marine diatom</name>
    <dbReference type="NCBI Taxonomy" id="159749"/>
    <lineage>
        <taxon>Eukaryota</taxon>
        <taxon>Sar</taxon>
        <taxon>Stramenopiles</taxon>
        <taxon>Ochrophyta</taxon>
        <taxon>Bacillariophyta</taxon>
        <taxon>Coscinodiscophyceae</taxon>
        <taxon>Thalassiosirophycidae</taxon>
        <taxon>Thalassiosirales</taxon>
        <taxon>Thalassiosiraceae</taxon>
        <taxon>Thalassiosira</taxon>
    </lineage>
</organism>